<evidence type="ECO:0000313" key="4">
    <source>
        <dbReference type="Proteomes" id="UP000183487"/>
    </source>
</evidence>
<reference evidence="4" key="1">
    <citation type="submission" date="2016-10" db="EMBL/GenBank/DDBJ databases">
        <authorList>
            <person name="Varghese N."/>
            <person name="Submissions S."/>
        </authorList>
    </citation>
    <scope>NUCLEOTIDE SEQUENCE [LARGE SCALE GENOMIC DNA]</scope>
    <source>
        <strain evidence="4">GAS106B</strain>
    </source>
</reference>
<dbReference type="OrthoDB" id="8708355at2"/>
<protein>
    <submittedName>
        <fullName evidence="3">Exonuclease SbcC</fullName>
    </submittedName>
</protein>
<feature type="domain" description="Rad50/SbcC-type AAA" evidence="2">
    <location>
        <begin position="5"/>
        <end position="50"/>
    </location>
</feature>
<dbReference type="Pfam" id="PF13476">
    <property type="entry name" value="AAA_23"/>
    <property type="match status" value="1"/>
</dbReference>
<dbReference type="Gene3D" id="3.40.50.300">
    <property type="entry name" value="P-loop containing nucleotide triphosphate hydrolases"/>
    <property type="match status" value="2"/>
</dbReference>
<accession>A0A1H1JY94</accession>
<dbReference type="GO" id="GO:0006302">
    <property type="term" value="P:double-strand break repair"/>
    <property type="evidence" value="ECO:0007669"/>
    <property type="project" value="InterPro"/>
</dbReference>
<dbReference type="PANTHER" id="PTHR32114">
    <property type="entry name" value="ABC TRANSPORTER ABCH.3"/>
    <property type="match status" value="1"/>
</dbReference>
<evidence type="ECO:0000259" key="2">
    <source>
        <dbReference type="Pfam" id="PF13476"/>
    </source>
</evidence>
<keyword evidence="3" id="KW-0269">Exonuclease</keyword>
<feature type="coiled-coil region" evidence="1">
    <location>
        <begin position="457"/>
        <end position="518"/>
    </location>
</feature>
<keyword evidence="3" id="KW-0378">Hydrolase</keyword>
<name>A0A1H1JY94_9BURK</name>
<dbReference type="RefSeq" id="WP_074774437.1">
    <property type="nucleotide sequence ID" value="NZ_FNKP01000004.1"/>
</dbReference>
<dbReference type="InterPro" id="IPR027417">
    <property type="entry name" value="P-loop_NTPase"/>
</dbReference>
<evidence type="ECO:0000313" key="3">
    <source>
        <dbReference type="EMBL" id="SDR54954.1"/>
    </source>
</evidence>
<keyword evidence="3" id="KW-0540">Nuclease</keyword>
<dbReference type="AlphaFoldDB" id="A0A1H1JY94"/>
<gene>
    <name evidence="3" type="ORF">SAMN05443245_7549</name>
</gene>
<organism evidence="3 4">
    <name type="scientific">Paraburkholderia fungorum</name>
    <dbReference type="NCBI Taxonomy" id="134537"/>
    <lineage>
        <taxon>Bacteria</taxon>
        <taxon>Pseudomonadati</taxon>
        <taxon>Pseudomonadota</taxon>
        <taxon>Betaproteobacteria</taxon>
        <taxon>Burkholderiales</taxon>
        <taxon>Burkholderiaceae</taxon>
        <taxon>Paraburkholderia</taxon>
    </lineage>
</organism>
<dbReference type="PANTHER" id="PTHR32114:SF2">
    <property type="entry name" value="ABC TRANSPORTER ABCH.3"/>
    <property type="match status" value="1"/>
</dbReference>
<sequence length="776" mass="84674">MRPLKLTLEGFQGVRDGMRRDNLTLDLEPLPPGLIALTGPNGAGKSTIIDNLHPYRIMPSRATRLSVDAFSYWDHISGTQAVKEFEWEHDGIRYRSSFAFRKPGKTGKTGKAEYFLAWRSSDGTWTPFTLPDGTVSDGKSETYDRCVEAICGSLETFFTSQFSAQNRRPLASYGASEIKGLLADLLRIDHLRALSAKAGEVAKVLGRTLSAVQHELVTLSGRREHLSQTERAIVADGEALVIARKDRETLQAGVANLTAQRASLAARQAENASVETRLRELASRRAELSDSLRTLAGEQNTATQRVAQRRGVIQQTIAGHESTLQQRAAILGAAALRDESQLRLAREEARVEPLQAVIAELESKRLALTSVTSSLKGLESQGSSQAALLRTLQQQAAVIGEVPCAGHEMHSTCPLLAQARNASTQAAEQVISLKKLRENFRQQREQSELLTPQVAQLAAKQSELRSVNAAIAAARADLQKATDLAARKPLLDAATAGLDVARQELASLETEQQEGRVRREAETARLNALVMEVDSEAKRLAAVDVTGAIAELDRQLTASREATVAIDARIEALIRSQSTREAERDAISKELAGFAATQSRADRISDEIARWKLTAKGLGNDGVIALTIDDAGPALAQTVNDLLLACYGMRFTVEIQTQRALASGELREGFEILVHDADNDNTKAVSVMSGGQKVWINECLTRGIALYLARNAGQPYQTLFSDESDGPLDPKRKVQFMRMKREVLKQGEYEREFFISQTPELIAEADAVIDVEALAA</sequence>
<dbReference type="InterPro" id="IPR038729">
    <property type="entry name" value="Rad50/SbcC_AAA"/>
</dbReference>
<dbReference type="GO" id="GO:0016887">
    <property type="term" value="F:ATP hydrolysis activity"/>
    <property type="evidence" value="ECO:0007669"/>
    <property type="project" value="InterPro"/>
</dbReference>
<evidence type="ECO:0000256" key="1">
    <source>
        <dbReference type="SAM" id="Coils"/>
    </source>
</evidence>
<keyword evidence="4" id="KW-1185">Reference proteome</keyword>
<proteinExistence type="predicted"/>
<dbReference type="Proteomes" id="UP000183487">
    <property type="component" value="Unassembled WGS sequence"/>
</dbReference>
<dbReference type="GO" id="GO:0004527">
    <property type="term" value="F:exonuclease activity"/>
    <property type="evidence" value="ECO:0007669"/>
    <property type="project" value="UniProtKB-KW"/>
</dbReference>
<keyword evidence="1" id="KW-0175">Coiled coil</keyword>
<dbReference type="SUPFAM" id="SSF52540">
    <property type="entry name" value="P-loop containing nucleoside triphosphate hydrolases"/>
    <property type="match status" value="1"/>
</dbReference>
<dbReference type="EMBL" id="FNKP01000004">
    <property type="protein sequence ID" value="SDR54954.1"/>
    <property type="molecule type" value="Genomic_DNA"/>
</dbReference>